<reference evidence="3 4" key="1">
    <citation type="submission" date="2016-04" db="EMBL/GenBank/DDBJ databases">
        <title>Evolutionary innovation and constraint leading to complex multicellularity in the Ascomycota.</title>
        <authorList>
            <person name="Cisse O."/>
            <person name="Nguyen A."/>
            <person name="Hewitt D.A."/>
            <person name="Jedd G."/>
            <person name="Stajich J.E."/>
        </authorList>
    </citation>
    <scope>NUCLEOTIDE SEQUENCE [LARGE SCALE GENOMIC DNA]</scope>
    <source>
        <strain evidence="3 4">DAH-3</strain>
    </source>
</reference>
<keyword evidence="4" id="KW-1185">Reference proteome</keyword>
<accession>A0A1U7LJG0</accession>
<feature type="region of interest" description="Disordered" evidence="1">
    <location>
        <begin position="1"/>
        <end position="20"/>
    </location>
</feature>
<evidence type="ECO:0000313" key="4">
    <source>
        <dbReference type="Proteomes" id="UP000186594"/>
    </source>
</evidence>
<keyword evidence="2" id="KW-1133">Transmembrane helix</keyword>
<dbReference type="GO" id="GO:0070124">
    <property type="term" value="P:mitochondrial translational initiation"/>
    <property type="evidence" value="ECO:0007669"/>
    <property type="project" value="TreeGrafter"/>
</dbReference>
<name>A0A1U7LJG0_NEOID</name>
<dbReference type="STRING" id="1198029.A0A1U7LJG0"/>
<proteinExistence type="predicted"/>
<keyword evidence="2" id="KW-0472">Membrane</keyword>
<sequence length="404" mass="45213">MRLQRENSPPNTPAAAPVAKGQMQTRLGFANLLRQSRVVSIAAELHPPAAPVYGQRPFQIYPTRQVITAPKQHTCRNDWGIKSNLPPLKSAFVSIGNFDSREHQPQFDVANDKVLFLRRAREMGIALDASDPSTSVRNLPFICYQNPRQFSTANVGPWLKNLPKKALDSYCRKIMSRRREYFEHRRQNRINLSSVDPPREFLFPGVPASYQITPVSSESVDKASAYNSNAPKPDLQVAGIQRRNHEVLDFLRIPQSQPRQIHATAGLSYAGAGILPTTKIDGRMIISMGFESFVALGGVIAIGYALPRSNSIQRYSISKSFIDAIGRLVIHVFQPSHMPQKNKNIYRPNCSLTSADFSGEENNRRTVSPPSPPKQKDLTPETDKKTLAHLIDILDHSPFSDKIK</sequence>
<feature type="region of interest" description="Disordered" evidence="1">
    <location>
        <begin position="356"/>
        <end position="382"/>
    </location>
</feature>
<dbReference type="GO" id="GO:0003735">
    <property type="term" value="F:structural constituent of ribosome"/>
    <property type="evidence" value="ECO:0007669"/>
    <property type="project" value="TreeGrafter"/>
</dbReference>
<gene>
    <name evidence="3" type="ORF">NEOLI_002644</name>
</gene>
<dbReference type="Proteomes" id="UP000186594">
    <property type="component" value="Unassembled WGS sequence"/>
</dbReference>
<protein>
    <submittedName>
        <fullName evidence="3">Meiotically up-regulated gene 178 protein</fullName>
    </submittedName>
</protein>
<dbReference type="EMBL" id="LXFE01002745">
    <property type="protein sequence ID" value="OLL22784.1"/>
    <property type="molecule type" value="Genomic_DNA"/>
</dbReference>
<organism evidence="3 4">
    <name type="scientific">Neolecta irregularis (strain DAH-3)</name>
    <dbReference type="NCBI Taxonomy" id="1198029"/>
    <lineage>
        <taxon>Eukaryota</taxon>
        <taxon>Fungi</taxon>
        <taxon>Dikarya</taxon>
        <taxon>Ascomycota</taxon>
        <taxon>Taphrinomycotina</taxon>
        <taxon>Neolectales</taxon>
        <taxon>Neolectaceae</taxon>
        <taxon>Neolecta</taxon>
    </lineage>
</organism>
<dbReference type="Pfam" id="PF11709">
    <property type="entry name" value="Mit_ribos_Mrp51"/>
    <property type="match status" value="1"/>
</dbReference>
<evidence type="ECO:0000313" key="3">
    <source>
        <dbReference type="EMBL" id="OLL22784.1"/>
    </source>
</evidence>
<dbReference type="PANTHER" id="PTHR28058:SF1">
    <property type="entry name" value="SMALL RIBOSOMAL SUBUNIT PROTEIN BS1M"/>
    <property type="match status" value="1"/>
</dbReference>
<dbReference type="InterPro" id="IPR016712">
    <property type="entry name" value="Rbsml_bS1m-like"/>
</dbReference>
<evidence type="ECO:0000256" key="1">
    <source>
        <dbReference type="SAM" id="MobiDB-lite"/>
    </source>
</evidence>
<keyword evidence="2" id="KW-0812">Transmembrane</keyword>
<feature type="transmembrane region" description="Helical" evidence="2">
    <location>
        <begin position="284"/>
        <end position="306"/>
    </location>
</feature>
<dbReference type="OrthoDB" id="2735536at2759"/>
<dbReference type="AlphaFoldDB" id="A0A1U7LJG0"/>
<dbReference type="GO" id="GO:0005763">
    <property type="term" value="C:mitochondrial small ribosomal subunit"/>
    <property type="evidence" value="ECO:0007669"/>
    <property type="project" value="TreeGrafter"/>
</dbReference>
<evidence type="ECO:0000256" key="2">
    <source>
        <dbReference type="SAM" id="Phobius"/>
    </source>
</evidence>
<dbReference type="PANTHER" id="PTHR28058">
    <property type="entry name" value="37S RIBOSOMAL PROTEIN MRP51, MITOCHONDRIAL"/>
    <property type="match status" value="1"/>
</dbReference>
<comment type="caution">
    <text evidence="3">The sequence shown here is derived from an EMBL/GenBank/DDBJ whole genome shotgun (WGS) entry which is preliminary data.</text>
</comment>